<evidence type="ECO:0000313" key="5">
    <source>
        <dbReference type="Proteomes" id="UP000597762"/>
    </source>
</evidence>
<name>A0A812BFZ7_ACAPH</name>
<feature type="repeat" description="Filamin" evidence="3">
    <location>
        <begin position="102"/>
        <end position="195"/>
    </location>
</feature>
<dbReference type="OrthoDB" id="18740at2759"/>
<evidence type="ECO:0000256" key="3">
    <source>
        <dbReference type="PROSITE-ProRule" id="PRU00087"/>
    </source>
</evidence>
<dbReference type="InterPro" id="IPR001298">
    <property type="entry name" value="Filamin/ABP280_rpt"/>
</dbReference>
<comment type="caution">
    <text evidence="4">The sequence shown here is derived from an EMBL/GenBank/DDBJ whole genome shotgun (WGS) entry which is preliminary data.</text>
</comment>
<feature type="repeat" description="Filamin" evidence="3">
    <location>
        <begin position="196"/>
        <end position="289"/>
    </location>
</feature>
<organism evidence="4 5">
    <name type="scientific">Acanthosepion pharaonis</name>
    <name type="common">Pharaoh cuttlefish</name>
    <name type="synonym">Sepia pharaonis</name>
    <dbReference type="NCBI Taxonomy" id="158019"/>
    <lineage>
        <taxon>Eukaryota</taxon>
        <taxon>Metazoa</taxon>
        <taxon>Spiralia</taxon>
        <taxon>Lophotrochozoa</taxon>
        <taxon>Mollusca</taxon>
        <taxon>Cephalopoda</taxon>
        <taxon>Coleoidea</taxon>
        <taxon>Decapodiformes</taxon>
        <taxon>Sepiida</taxon>
        <taxon>Sepiina</taxon>
        <taxon>Sepiidae</taxon>
        <taxon>Acanthosepion</taxon>
    </lineage>
</organism>
<comment type="similarity">
    <text evidence="1">Belongs to the filamin family.</text>
</comment>
<dbReference type="PANTHER" id="PTHR38537">
    <property type="entry name" value="JITTERBUG, ISOFORM N"/>
    <property type="match status" value="1"/>
</dbReference>
<dbReference type="Pfam" id="PF00630">
    <property type="entry name" value="Filamin"/>
    <property type="match status" value="4"/>
</dbReference>
<evidence type="ECO:0000256" key="2">
    <source>
        <dbReference type="ARBA" id="ARBA00022737"/>
    </source>
</evidence>
<evidence type="ECO:0000313" key="4">
    <source>
        <dbReference type="EMBL" id="CAE1178783.1"/>
    </source>
</evidence>
<dbReference type="SMART" id="SM00557">
    <property type="entry name" value="IG_FLMN"/>
    <property type="match status" value="4"/>
</dbReference>
<dbReference type="SUPFAM" id="SSF81296">
    <property type="entry name" value="E set domains"/>
    <property type="match status" value="4"/>
</dbReference>
<dbReference type="InterPro" id="IPR044801">
    <property type="entry name" value="Filamin"/>
</dbReference>
<dbReference type="PROSITE" id="PS50194">
    <property type="entry name" value="FILAMIN_REPEAT"/>
    <property type="match status" value="4"/>
</dbReference>
<dbReference type="PANTHER" id="PTHR38537:SF16">
    <property type="entry name" value="CALPONIN-HOMOLOGY (CH) DOMAIN-CONTAINING PROTEIN"/>
    <property type="match status" value="1"/>
</dbReference>
<dbReference type="AlphaFoldDB" id="A0A812BFZ7"/>
<dbReference type="InterPro" id="IPR014756">
    <property type="entry name" value="Ig_E-set"/>
</dbReference>
<dbReference type="GO" id="GO:0030036">
    <property type="term" value="P:actin cytoskeleton organization"/>
    <property type="evidence" value="ECO:0007669"/>
    <property type="project" value="InterPro"/>
</dbReference>
<proteinExistence type="inferred from homology"/>
<protein>
    <submittedName>
        <fullName evidence="4">FLNA</fullName>
    </submittedName>
</protein>
<dbReference type="GO" id="GO:0051015">
    <property type="term" value="F:actin filament binding"/>
    <property type="evidence" value="ECO:0007669"/>
    <property type="project" value="InterPro"/>
</dbReference>
<dbReference type="Gene3D" id="2.60.40.10">
    <property type="entry name" value="Immunoglobulins"/>
    <property type="match status" value="4"/>
</dbReference>
<dbReference type="InterPro" id="IPR017868">
    <property type="entry name" value="Filamin/ABP280_repeat-like"/>
</dbReference>
<dbReference type="FunFam" id="2.60.40.10:FF:001145">
    <property type="entry name" value="Jitterbug, isoform I"/>
    <property type="match status" value="1"/>
</dbReference>
<dbReference type="Proteomes" id="UP000597762">
    <property type="component" value="Unassembled WGS sequence"/>
</dbReference>
<gene>
    <name evidence="4" type="ORF">SPHA_15423</name>
</gene>
<dbReference type="InterPro" id="IPR013783">
    <property type="entry name" value="Ig-like_fold"/>
</dbReference>
<feature type="repeat" description="Filamin" evidence="3">
    <location>
        <begin position="290"/>
        <end position="386"/>
    </location>
</feature>
<evidence type="ECO:0000256" key="1">
    <source>
        <dbReference type="ARBA" id="ARBA00009238"/>
    </source>
</evidence>
<feature type="repeat" description="Filamin" evidence="3">
    <location>
        <begin position="1"/>
        <end position="98"/>
    </location>
</feature>
<accession>A0A812BFZ7</accession>
<keyword evidence="2" id="KW-0677">Repeat</keyword>
<reference evidence="4" key="1">
    <citation type="submission" date="2021-01" db="EMBL/GenBank/DDBJ databases">
        <authorList>
            <person name="Li R."/>
            <person name="Bekaert M."/>
        </authorList>
    </citation>
    <scope>NUCLEOTIDE SEQUENCE</scope>
    <source>
        <strain evidence="4">Farmed</strain>
    </source>
</reference>
<dbReference type="EMBL" id="CAHIKZ030000535">
    <property type="protein sequence ID" value="CAE1178783.1"/>
    <property type="molecule type" value="Genomic_DNA"/>
</dbReference>
<keyword evidence="5" id="KW-1185">Reference proteome</keyword>
<sequence length="419" mass="45925">MDLMGLKLLTNLEDEKDETNRLILESGKEFCLEFDTSVAGKGNLSAQVLGPDGRLQVYVEDNSAVTAISFTPSHEGDHYIHLFWRGNPLPISPLLGHCQGPVFGVDPKNVVLHGRGCIEGRAKVPAEFIIDGRKGGDGLPEVHLRGIHDETRVQVTKLKYNRYKCTYTAENAGSYLLYVNWSGEPIPMTPKKITIGLKGNVSLVKVTGKALIRGIAEQNMAINVNTQQAGPGYIEASCQNCNGQVPCDVIENAPGLYTINLFPAVPGQYHLEIFYDGDKVPGSPFLLRVGEPPDATQVKVWGPGIKDGILNSFESNFLVETQGAGVGQLSIKMKGPKGGFQVNTKRDATSNRTIVCWYEPTEAGRYVVNILWSGVQIPNSPFTVNIYETLEELQKATGKLIRSYQDTSSQNNSQWTEDI</sequence>